<sequence>MYFCFSNLKSNDMVKFRAKAVLFFVLLSLTSIFAQEPKNTITSGGWSLGIGGVSVHDEYLSPLVYTGTLFRADYESMRFISESNNKVSLQRTLMVSGGMTDNEAKTNSIFYLSLRPGIGVHYHFRPVTNLKILVGGIWDVFFASKYSFNNGNNPYSADISTQINASAIAQYTMNIKKFQVIFRYSTRSPLAGVMFVPEYGSSYYEMFTLGKLGNAIHFSSLNNSFAWNSSLSADLMFKRMTLRLSYTHDYEKHHANSLHFESMQNVFSIGTVINFSTFDRGKHKAPASYNDINK</sequence>
<dbReference type="STRING" id="681398.PJIAN_1637"/>
<reference evidence="2" key="1">
    <citation type="submission" date="2016-04" db="EMBL/GenBank/DDBJ databases">
        <title>Draft genome sequence of Paludibacter jiangxiensis strain NM7.</title>
        <authorList>
            <person name="Qiu Y."/>
            <person name="Matsuura N."/>
            <person name="Ohashi A."/>
            <person name="Tourlousse M.D."/>
            <person name="Sekiguchi Y."/>
        </authorList>
    </citation>
    <scope>NUCLEOTIDE SEQUENCE [LARGE SCALE GENOMIC DNA]</scope>
    <source>
        <strain evidence="2">NM7</strain>
    </source>
</reference>
<name>A0A161LDK1_9BACT</name>
<organism evidence="1 2">
    <name type="scientific">Paludibacter jiangxiensis</name>
    <dbReference type="NCBI Taxonomy" id="681398"/>
    <lineage>
        <taxon>Bacteria</taxon>
        <taxon>Pseudomonadati</taxon>
        <taxon>Bacteroidota</taxon>
        <taxon>Bacteroidia</taxon>
        <taxon>Bacteroidales</taxon>
        <taxon>Paludibacteraceae</taxon>
        <taxon>Paludibacter</taxon>
    </lineage>
</organism>
<dbReference type="Proteomes" id="UP000076586">
    <property type="component" value="Unassembled WGS sequence"/>
</dbReference>
<accession>A0A161LDK1</accession>
<comment type="caution">
    <text evidence="1">The sequence shown here is derived from an EMBL/GenBank/DDBJ whole genome shotgun (WGS) entry which is preliminary data.</text>
</comment>
<reference evidence="2" key="2">
    <citation type="journal article" date="2017" name="Genome Announc.">
        <title>Draft genome sequence of Paludibacter jiangxiensis NM7(T), a propionate-producing fermentative bacterium.</title>
        <authorList>
            <person name="Qiu Y.-L."/>
            <person name="Tourlousse D.M."/>
            <person name="Matsuura N."/>
            <person name="Ohashi A."/>
            <person name="Sekiguchi Y."/>
        </authorList>
    </citation>
    <scope>NUCLEOTIDE SEQUENCE [LARGE SCALE GENOMIC DNA]</scope>
    <source>
        <strain evidence="2">NM7</strain>
    </source>
</reference>
<proteinExistence type="predicted"/>
<dbReference type="AlphaFoldDB" id="A0A161LDK1"/>
<evidence type="ECO:0008006" key="3">
    <source>
        <dbReference type="Google" id="ProtNLM"/>
    </source>
</evidence>
<keyword evidence="2" id="KW-1185">Reference proteome</keyword>
<protein>
    <recommendedName>
        <fullName evidence="3">Outer membrane protein beta-barrel domain-containing protein</fullName>
    </recommendedName>
</protein>
<evidence type="ECO:0000313" key="2">
    <source>
        <dbReference type="Proteomes" id="UP000076586"/>
    </source>
</evidence>
<dbReference type="EMBL" id="BDCR01000001">
    <property type="protein sequence ID" value="GAT62047.1"/>
    <property type="molecule type" value="Genomic_DNA"/>
</dbReference>
<gene>
    <name evidence="1" type="ORF">PJIAN_1637</name>
</gene>
<evidence type="ECO:0000313" key="1">
    <source>
        <dbReference type="EMBL" id="GAT62047.1"/>
    </source>
</evidence>